<evidence type="ECO:0000259" key="4">
    <source>
        <dbReference type="PROSITE" id="PS50110"/>
    </source>
</evidence>
<feature type="modified residue" description="4-aspartylphosphate" evidence="3">
    <location>
        <position position="53"/>
    </location>
</feature>
<dbReference type="InterPro" id="IPR050595">
    <property type="entry name" value="Bact_response_regulator"/>
</dbReference>
<feature type="domain" description="Response regulatory" evidence="4">
    <location>
        <begin position="4"/>
        <end position="122"/>
    </location>
</feature>
<dbReference type="PROSITE" id="PS50110">
    <property type="entry name" value="RESPONSE_REGULATORY"/>
    <property type="match status" value="1"/>
</dbReference>
<dbReference type="Pfam" id="PF00072">
    <property type="entry name" value="Response_reg"/>
    <property type="match status" value="1"/>
</dbReference>
<dbReference type="InterPro" id="IPR008207">
    <property type="entry name" value="Sig_transdc_His_kin_Hpt_dom"/>
</dbReference>
<dbReference type="InterPro" id="IPR001789">
    <property type="entry name" value="Sig_transdc_resp-reg_receiver"/>
</dbReference>
<dbReference type="AlphaFoldDB" id="A0A2K1Q013"/>
<accession>A0A2K1Q013</accession>
<sequence>MMPRVLLVEDDPVNAMFLGDALESFPAQVDVAVDCAEAMRMARANAYDAWMIDSNLPDGNGSDLLRRLRTDDLVPRRDCPALAHTADAAPEIARQLETDGFVAVVRKPSPIEAWHRALAALLSDDAAAADWDDVAALRALGGRREHVETMRGLFRAELPAQRDFILGALERGDADAARGMLHRLKASCGFVGALALAQAARDLHEQPLSQSARSRFSTAIDSALADAGDGSR</sequence>
<dbReference type="Proteomes" id="UP000236220">
    <property type="component" value="Unassembled WGS sequence"/>
</dbReference>
<evidence type="ECO:0000313" key="6">
    <source>
        <dbReference type="Proteomes" id="UP000236220"/>
    </source>
</evidence>
<evidence type="ECO:0000256" key="3">
    <source>
        <dbReference type="PROSITE-ProRule" id="PRU00169"/>
    </source>
</evidence>
<evidence type="ECO:0000256" key="2">
    <source>
        <dbReference type="ARBA" id="ARBA00023012"/>
    </source>
</evidence>
<protein>
    <submittedName>
        <fullName evidence="5">Response regulator receiver domain-containing protein</fullName>
    </submittedName>
</protein>
<dbReference type="GO" id="GO:0004672">
    <property type="term" value="F:protein kinase activity"/>
    <property type="evidence" value="ECO:0007669"/>
    <property type="project" value="UniProtKB-ARBA"/>
</dbReference>
<dbReference type="EMBL" id="NPZB01000002">
    <property type="protein sequence ID" value="PNS08247.1"/>
    <property type="molecule type" value="Genomic_DNA"/>
</dbReference>
<dbReference type="SMART" id="SM00448">
    <property type="entry name" value="REC"/>
    <property type="match status" value="1"/>
</dbReference>
<evidence type="ECO:0000313" key="5">
    <source>
        <dbReference type="EMBL" id="PNS08247.1"/>
    </source>
</evidence>
<proteinExistence type="predicted"/>
<dbReference type="Pfam" id="PF01627">
    <property type="entry name" value="Hpt"/>
    <property type="match status" value="1"/>
</dbReference>
<dbReference type="PANTHER" id="PTHR44591">
    <property type="entry name" value="STRESS RESPONSE REGULATOR PROTEIN 1"/>
    <property type="match status" value="1"/>
</dbReference>
<comment type="caution">
    <text evidence="5">The sequence shown here is derived from an EMBL/GenBank/DDBJ whole genome shotgun (WGS) entry which is preliminary data.</text>
</comment>
<dbReference type="SUPFAM" id="SSF52172">
    <property type="entry name" value="CheY-like"/>
    <property type="match status" value="1"/>
</dbReference>
<dbReference type="SUPFAM" id="SSF47226">
    <property type="entry name" value="Histidine-containing phosphotransfer domain, HPT domain"/>
    <property type="match status" value="1"/>
</dbReference>
<organism evidence="5 6">
    <name type="scientific">Solilutibacter silvestris</name>
    <dbReference type="NCBI Taxonomy" id="1645665"/>
    <lineage>
        <taxon>Bacteria</taxon>
        <taxon>Pseudomonadati</taxon>
        <taxon>Pseudomonadota</taxon>
        <taxon>Gammaproteobacteria</taxon>
        <taxon>Lysobacterales</taxon>
        <taxon>Lysobacteraceae</taxon>
        <taxon>Solilutibacter</taxon>
    </lineage>
</organism>
<reference evidence="5 6" key="1">
    <citation type="submission" date="2017-08" db="EMBL/GenBank/DDBJ databases">
        <title>Lysobacter sylvestris genome.</title>
        <authorList>
            <person name="Zhang D.-C."/>
            <person name="Albuquerque L."/>
            <person name="Franca L."/>
            <person name="Froufe H.J.C."/>
            <person name="Barroso C."/>
            <person name="Egas C."/>
            <person name="Da Costa M."/>
            <person name="Margesin R."/>
        </authorList>
    </citation>
    <scope>NUCLEOTIDE SEQUENCE [LARGE SCALE GENOMIC DNA]</scope>
    <source>
        <strain evidence="5 6">AM20-91</strain>
    </source>
</reference>
<dbReference type="InterPro" id="IPR036641">
    <property type="entry name" value="HPT_dom_sf"/>
</dbReference>
<keyword evidence="1 3" id="KW-0597">Phosphoprotein</keyword>
<evidence type="ECO:0000256" key="1">
    <source>
        <dbReference type="ARBA" id="ARBA00022553"/>
    </source>
</evidence>
<gene>
    <name evidence="5" type="ORF">Lysil_2423</name>
</gene>
<keyword evidence="6" id="KW-1185">Reference proteome</keyword>
<dbReference type="Gene3D" id="1.20.120.160">
    <property type="entry name" value="HPT domain"/>
    <property type="match status" value="1"/>
</dbReference>
<dbReference type="InterPro" id="IPR011006">
    <property type="entry name" value="CheY-like_superfamily"/>
</dbReference>
<keyword evidence="2" id="KW-0902">Two-component regulatory system</keyword>
<dbReference type="RefSeq" id="WP_165782491.1">
    <property type="nucleotide sequence ID" value="NZ_NPZB01000002.1"/>
</dbReference>
<dbReference type="GO" id="GO:0000160">
    <property type="term" value="P:phosphorelay signal transduction system"/>
    <property type="evidence" value="ECO:0007669"/>
    <property type="project" value="UniProtKB-KW"/>
</dbReference>
<name>A0A2K1Q013_9GAMM</name>
<dbReference type="PANTHER" id="PTHR44591:SF21">
    <property type="entry name" value="TWO-COMPONENT RESPONSE REGULATOR"/>
    <property type="match status" value="1"/>
</dbReference>
<dbReference type="Gene3D" id="3.40.50.2300">
    <property type="match status" value="1"/>
</dbReference>
<dbReference type="CDD" id="cd00156">
    <property type="entry name" value="REC"/>
    <property type="match status" value="1"/>
</dbReference>